<keyword evidence="2" id="KW-1185">Reference proteome</keyword>
<protein>
    <submittedName>
        <fullName evidence="1">Uncharacterized protein</fullName>
    </submittedName>
</protein>
<accession>A0A0V1J5M3</accession>
<sequence length="64" mass="7247">MKISCTLTSELQVKNYASPVFTRSFTCTLLLVSLFETNIFPAVPKWAAALILLFQEVFAVFEQE</sequence>
<name>A0A0V1J5M3_TRIPS</name>
<organism evidence="1 2">
    <name type="scientific">Trichinella pseudospiralis</name>
    <name type="common">Parasitic roundworm</name>
    <dbReference type="NCBI Taxonomy" id="6337"/>
    <lineage>
        <taxon>Eukaryota</taxon>
        <taxon>Metazoa</taxon>
        <taxon>Ecdysozoa</taxon>
        <taxon>Nematoda</taxon>
        <taxon>Enoplea</taxon>
        <taxon>Dorylaimia</taxon>
        <taxon>Trichinellida</taxon>
        <taxon>Trichinellidae</taxon>
        <taxon>Trichinella</taxon>
    </lineage>
</organism>
<dbReference type="EMBL" id="JYDS01000036">
    <property type="protein sequence ID" value="KRZ30267.1"/>
    <property type="molecule type" value="Genomic_DNA"/>
</dbReference>
<comment type="caution">
    <text evidence="1">The sequence shown here is derived from an EMBL/GenBank/DDBJ whole genome shotgun (WGS) entry which is preliminary data.</text>
</comment>
<dbReference type="AlphaFoldDB" id="A0A0V1J5M3"/>
<reference evidence="1 2" key="1">
    <citation type="submission" date="2015-01" db="EMBL/GenBank/DDBJ databases">
        <title>Evolution of Trichinella species and genotypes.</title>
        <authorList>
            <person name="Korhonen P.K."/>
            <person name="Edoardo P."/>
            <person name="Giuseppe L.R."/>
            <person name="Gasser R.B."/>
        </authorList>
    </citation>
    <scope>NUCLEOTIDE SEQUENCE [LARGE SCALE GENOMIC DNA]</scope>
    <source>
        <strain evidence="1">ISS588</strain>
    </source>
</reference>
<dbReference type="Proteomes" id="UP000054805">
    <property type="component" value="Unassembled WGS sequence"/>
</dbReference>
<evidence type="ECO:0000313" key="1">
    <source>
        <dbReference type="EMBL" id="KRZ30267.1"/>
    </source>
</evidence>
<proteinExistence type="predicted"/>
<evidence type="ECO:0000313" key="2">
    <source>
        <dbReference type="Proteomes" id="UP000054805"/>
    </source>
</evidence>
<gene>
    <name evidence="1" type="ORF">T4B_2234</name>
</gene>